<dbReference type="Gramene" id="ONIVA01G35910.1">
    <property type="protein sequence ID" value="ONIVA01G35910.1"/>
    <property type="gene ID" value="ONIVA01G35910"/>
</dbReference>
<evidence type="ECO:0000256" key="3">
    <source>
        <dbReference type="SAM" id="MobiDB-lite"/>
    </source>
</evidence>
<evidence type="ECO:0000313" key="4">
    <source>
        <dbReference type="EnsemblPlants" id="ONIVA01G35910.1"/>
    </source>
</evidence>
<protein>
    <recommendedName>
        <fullName evidence="6">Pentacotripeptide-repeat region of PRORP domain-containing protein</fullName>
    </recommendedName>
</protein>
<proteinExistence type="predicted"/>
<keyword evidence="5" id="KW-1185">Reference proteome</keyword>
<evidence type="ECO:0000313" key="5">
    <source>
        <dbReference type="Proteomes" id="UP000006591"/>
    </source>
</evidence>
<dbReference type="Proteomes" id="UP000006591">
    <property type="component" value="Chromosome 1"/>
</dbReference>
<name>A0A0E0FTC9_ORYNI</name>
<evidence type="ECO:0000256" key="1">
    <source>
        <dbReference type="ARBA" id="ARBA00022737"/>
    </source>
</evidence>
<dbReference type="AlphaFoldDB" id="A0A0E0FTC9"/>
<dbReference type="PANTHER" id="PTHR46782">
    <property type="entry name" value="OS01G0757700 PROTEIN"/>
    <property type="match status" value="1"/>
</dbReference>
<keyword evidence="1" id="KW-0677">Repeat</keyword>
<dbReference type="STRING" id="4536.A0A0E0FTC9"/>
<feature type="region of interest" description="Disordered" evidence="3">
    <location>
        <begin position="348"/>
        <end position="369"/>
    </location>
</feature>
<dbReference type="InterPro" id="IPR044646">
    <property type="entry name" value="EMB1417-like"/>
</dbReference>
<sequence length="406" mass="45998">MSTWAITRGSCGSGLATGIARCPHPRRLRQRRSAPPEPLTVGLTFHPTLKLSCPVGRRDCVAVVRLRPSSRSRTLRPAENEAAAAHGFTEASDGGNCSSPLTRLHDVFCEVRAACIRLWIGKGCHYASFKVCGARGPRPRYPRVWKTRKRIGTVSKSQKLVECVKGLSNVKEEVYGALDSFVAWELEFPLIAVKKALKTLEDEKEWKRIIQVIKWMFNKGQGKTMGSYYTLLNALIEDGRVEEAEELYGKIFSRYLEGLPRTFFMRMISLYYRLESYQKMFEIFADMEELGVRPDGSIIRMLGEVFQKLGMLDKYVKLKKKYPPPKWEYRHIKGKRIRVKVYPKDEIEEPMRNPGTDEVEEEENMDVDSELEEAASAGLDRNVLDEAACGDLEFSAAAAVAGFVIL</sequence>
<dbReference type="InterPro" id="IPR002885">
    <property type="entry name" value="PPR_rpt"/>
</dbReference>
<dbReference type="eggNOG" id="ENOG502QXIB">
    <property type="taxonomic scope" value="Eukaryota"/>
</dbReference>
<dbReference type="NCBIfam" id="TIGR00756">
    <property type="entry name" value="PPR"/>
    <property type="match status" value="1"/>
</dbReference>
<feature type="compositionally biased region" description="Acidic residues" evidence="3">
    <location>
        <begin position="357"/>
        <end position="369"/>
    </location>
</feature>
<evidence type="ECO:0000256" key="2">
    <source>
        <dbReference type="ARBA" id="ARBA00022946"/>
    </source>
</evidence>
<keyword evidence="2" id="KW-0809">Transit peptide</keyword>
<dbReference type="Gene3D" id="1.25.40.10">
    <property type="entry name" value="Tetratricopeptide repeat domain"/>
    <property type="match status" value="1"/>
</dbReference>
<reference evidence="4" key="2">
    <citation type="submission" date="2018-04" db="EMBL/GenBank/DDBJ databases">
        <title>OnivRS2 (Oryza nivara Reference Sequence Version 2).</title>
        <authorList>
            <person name="Zhang J."/>
            <person name="Kudrna D."/>
            <person name="Lee S."/>
            <person name="Talag J."/>
            <person name="Rajasekar S."/>
            <person name="Welchert J."/>
            <person name="Hsing Y.-I."/>
            <person name="Wing R.A."/>
        </authorList>
    </citation>
    <scope>NUCLEOTIDE SEQUENCE [LARGE SCALE GENOMIC DNA]</scope>
</reference>
<dbReference type="EnsemblPlants" id="ONIVA01G35910.1">
    <property type="protein sequence ID" value="ONIVA01G35910.1"/>
    <property type="gene ID" value="ONIVA01G35910"/>
</dbReference>
<accession>A0A0E0FTC9</accession>
<dbReference type="InterPro" id="IPR011990">
    <property type="entry name" value="TPR-like_helical_dom_sf"/>
</dbReference>
<dbReference type="PANTHER" id="PTHR46782:SF1">
    <property type="entry name" value="OS01G0757700 PROTEIN"/>
    <property type="match status" value="1"/>
</dbReference>
<reference evidence="4" key="1">
    <citation type="submission" date="2015-04" db="UniProtKB">
        <authorList>
            <consortium name="EnsemblPlants"/>
        </authorList>
    </citation>
    <scope>IDENTIFICATION</scope>
    <source>
        <strain evidence="4">SL10</strain>
    </source>
</reference>
<dbReference type="OMA" id="STWAITR"/>
<dbReference type="Pfam" id="PF01535">
    <property type="entry name" value="PPR"/>
    <property type="match status" value="2"/>
</dbReference>
<evidence type="ECO:0008006" key="6">
    <source>
        <dbReference type="Google" id="ProtNLM"/>
    </source>
</evidence>
<organism evidence="4">
    <name type="scientific">Oryza nivara</name>
    <name type="common">Indian wild rice</name>
    <name type="synonym">Oryza sativa f. spontanea</name>
    <dbReference type="NCBI Taxonomy" id="4536"/>
    <lineage>
        <taxon>Eukaryota</taxon>
        <taxon>Viridiplantae</taxon>
        <taxon>Streptophyta</taxon>
        <taxon>Embryophyta</taxon>
        <taxon>Tracheophyta</taxon>
        <taxon>Spermatophyta</taxon>
        <taxon>Magnoliopsida</taxon>
        <taxon>Liliopsida</taxon>
        <taxon>Poales</taxon>
        <taxon>Poaceae</taxon>
        <taxon>BOP clade</taxon>
        <taxon>Oryzoideae</taxon>
        <taxon>Oryzeae</taxon>
        <taxon>Oryzinae</taxon>
        <taxon>Oryza</taxon>
    </lineage>
</organism>